<comment type="caution">
    <text evidence="1">The sequence shown here is derived from an EMBL/GenBank/DDBJ whole genome shotgun (WGS) entry which is preliminary data.</text>
</comment>
<dbReference type="EMBL" id="MHCX01000053">
    <property type="protein sequence ID" value="OGY28380.1"/>
    <property type="molecule type" value="Genomic_DNA"/>
</dbReference>
<gene>
    <name evidence="1" type="ORF">A3J50_00930</name>
</gene>
<accession>A0A1G1WLX3</accession>
<evidence type="ECO:0000313" key="2">
    <source>
        <dbReference type="Proteomes" id="UP000177821"/>
    </source>
</evidence>
<name>A0A1G1WLX3_9BACT</name>
<sequence length="60" mass="6760">MVAFQDRSTPGQIRQGRVLARFRTEESAYKALPGWVRSNGTMLTLFSSNLGVFKDGKLIR</sequence>
<protein>
    <submittedName>
        <fullName evidence="1">Uncharacterized protein</fullName>
    </submittedName>
</protein>
<organism evidence="1 2">
    <name type="scientific">Candidatus Woykebacteria bacterium RIFCSPHIGHO2_02_FULL_43_16b</name>
    <dbReference type="NCBI Taxonomy" id="1802601"/>
    <lineage>
        <taxon>Bacteria</taxon>
        <taxon>Candidatus Woykeibacteriota</taxon>
    </lineage>
</organism>
<reference evidence="1 2" key="1">
    <citation type="journal article" date="2016" name="Nat. Commun.">
        <title>Thousands of microbial genomes shed light on interconnected biogeochemical processes in an aquifer system.</title>
        <authorList>
            <person name="Anantharaman K."/>
            <person name="Brown C.T."/>
            <person name="Hug L.A."/>
            <person name="Sharon I."/>
            <person name="Castelle C.J."/>
            <person name="Probst A.J."/>
            <person name="Thomas B.C."/>
            <person name="Singh A."/>
            <person name="Wilkins M.J."/>
            <person name="Karaoz U."/>
            <person name="Brodie E.L."/>
            <person name="Williams K.H."/>
            <person name="Hubbard S.S."/>
            <person name="Banfield J.F."/>
        </authorList>
    </citation>
    <scope>NUCLEOTIDE SEQUENCE [LARGE SCALE GENOMIC DNA]</scope>
</reference>
<evidence type="ECO:0000313" key="1">
    <source>
        <dbReference type="EMBL" id="OGY28380.1"/>
    </source>
</evidence>
<proteinExistence type="predicted"/>
<dbReference type="AlphaFoldDB" id="A0A1G1WLX3"/>
<dbReference type="Proteomes" id="UP000177821">
    <property type="component" value="Unassembled WGS sequence"/>
</dbReference>